<dbReference type="Proteomes" id="UP000439314">
    <property type="component" value="Unassembled WGS sequence"/>
</dbReference>
<dbReference type="RefSeq" id="WP_153753327.1">
    <property type="nucleotide sequence ID" value="NZ_WJPM01000024.1"/>
</dbReference>
<evidence type="ECO:0000313" key="1">
    <source>
        <dbReference type="EMBL" id="MRH02557.1"/>
    </source>
</evidence>
<name>A0A6N7QHB2_9XANT</name>
<comment type="caution">
    <text evidence="1">The sequence shown here is derived from an EMBL/GenBank/DDBJ whole genome shotgun (WGS) entry which is preliminary data.</text>
</comment>
<keyword evidence="3" id="KW-1185">Reference proteome</keyword>
<gene>
    <name evidence="1" type="ORF">GIY21_19850</name>
    <name evidence="2" type="ORF">GIY22_19875</name>
</gene>
<evidence type="ECO:0000313" key="4">
    <source>
        <dbReference type="Proteomes" id="UP000439314"/>
    </source>
</evidence>
<accession>A0A6N7QHB2</accession>
<organism evidence="1 4">
    <name type="scientific">Xanthomonas sontii</name>
    <dbReference type="NCBI Taxonomy" id="2650745"/>
    <lineage>
        <taxon>Bacteria</taxon>
        <taxon>Pseudomonadati</taxon>
        <taxon>Pseudomonadota</taxon>
        <taxon>Gammaproteobacteria</taxon>
        <taxon>Lysobacterales</taxon>
        <taxon>Lysobacteraceae</taxon>
        <taxon>Xanthomonas</taxon>
    </lineage>
</organism>
<proteinExistence type="predicted"/>
<protein>
    <submittedName>
        <fullName evidence="1">Uncharacterized protein</fullName>
    </submittedName>
</protein>
<reference evidence="3 4" key="1">
    <citation type="submission" date="2019-11" db="EMBL/GenBank/DDBJ databases">
        <title>First report of rice panicle blight caused by Xanthomonas sp. in Iran.</title>
        <authorList>
            <person name="Mirghasempour S.A."/>
            <person name="Huang S."/>
            <person name="Brady C.L."/>
            <person name="Studholme D.J."/>
        </authorList>
    </citation>
    <scope>NUCLEOTIDE SEQUENCE [LARGE SCALE GENOMIC DNA]</scope>
    <source>
        <strain evidence="1 4">ASD011</strain>
        <strain evidence="3">SAM114</strain>
    </source>
</reference>
<dbReference type="EMBL" id="WJPN01000024">
    <property type="protein sequence ID" value="MRH02557.1"/>
    <property type="molecule type" value="Genomic_DNA"/>
</dbReference>
<dbReference type="EMBL" id="WJPM01000024">
    <property type="protein sequence ID" value="MRH76891.1"/>
    <property type="molecule type" value="Genomic_DNA"/>
</dbReference>
<evidence type="ECO:0000313" key="3">
    <source>
        <dbReference type="Proteomes" id="UP000437931"/>
    </source>
</evidence>
<dbReference type="Proteomes" id="UP000437931">
    <property type="component" value="Unassembled WGS sequence"/>
</dbReference>
<sequence>MNYLLLKQDQMPNMAASIKERVNFGSWHLFRDKLKDFFILSADGVLYHLDESGKIVRKIKIEESSGDFDIYYFSDSPRPESLSNLSFVKAA</sequence>
<evidence type="ECO:0000313" key="2">
    <source>
        <dbReference type="EMBL" id="MRH76891.1"/>
    </source>
</evidence>
<reference evidence="2" key="2">
    <citation type="journal article" date="2020" name="Plant Dis.">
        <title>A Grain Rot of Rice in Iran Caused by a Xanthomonas Strain Closely Related to X. sacchari.</title>
        <authorList>
            <person name="Mirghasempour S.A."/>
            <person name="Huang S."/>
            <person name="Studholme D.J."/>
            <person name="Brady C.L."/>
        </authorList>
    </citation>
    <scope>NUCLEOTIDE SEQUENCE</scope>
    <source>
        <strain evidence="2">SAM114</strain>
    </source>
</reference>
<dbReference type="AlphaFoldDB" id="A0A6N7QHB2"/>